<evidence type="ECO:0000313" key="1">
    <source>
        <dbReference type="Proteomes" id="UP000887580"/>
    </source>
</evidence>
<evidence type="ECO:0000313" key="2">
    <source>
        <dbReference type="WBParaSite" id="PS1159_v2.g9025.t1"/>
    </source>
</evidence>
<name>A0AC35GUZ0_9BILA</name>
<dbReference type="Proteomes" id="UP000887580">
    <property type="component" value="Unplaced"/>
</dbReference>
<organism evidence="1 2">
    <name type="scientific">Panagrolaimus sp. PS1159</name>
    <dbReference type="NCBI Taxonomy" id="55785"/>
    <lineage>
        <taxon>Eukaryota</taxon>
        <taxon>Metazoa</taxon>
        <taxon>Ecdysozoa</taxon>
        <taxon>Nematoda</taxon>
        <taxon>Chromadorea</taxon>
        <taxon>Rhabditida</taxon>
        <taxon>Tylenchina</taxon>
        <taxon>Panagrolaimomorpha</taxon>
        <taxon>Panagrolaimoidea</taxon>
        <taxon>Panagrolaimidae</taxon>
        <taxon>Panagrolaimus</taxon>
    </lineage>
</organism>
<dbReference type="WBParaSite" id="PS1159_v2.g9025.t1">
    <property type="protein sequence ID" value="PS1159_v2.g9025.t1"/>
    <property type="gene ID" value="PS1159_v2.g9025"/>
</dbReference>
<protein>
    <submittedName>
        <fullName evidence="2">Uncharacterized protein</fullName>
    </submittedName>
</protein>
<proteinExistence type="predicted"/>
<accession>A0AC35GUZ0</accession>
<reference evidence="2" key="1">
    <citation type="submission" date="2022-11" db="UniProtKB">
        <authorList>
            <consortium name="WormBaseParasite"/>
        </authorList>
    </citation>
    <scope>IDENTIFICATION</scope>
</reference>
<sequence length="56" mass="6185">SSSTGHFHHNLLNVERGHARRESFLYKADTDRDILLSSSSCRPVSRASSVASTDPQ</sequence>